<evidence type="ECO:0000313" key="1">
    <source>
        <dbReference type="EMBL" id="SCE69663.1"/>
    </source>
</evidence>
<gene>
    <name evidence="1" type="ORF">GA0070564_101397</name>
</gene>
<keyword evidence="2" id="KW-1185">Reference proteome</keyword>
<proteinExistence type="predicted"/>
<reference evidence="2" key="1">
    <citation type="submission" date="2016-06" db="EMBL/GenBank/DDBJ databases">
        <authorList>
            <person name="Varghese N."/>
            <person name="Submissions Spin"/>
        </authorList>
    </citation>
    <scope>NUCLEOTIDE SEQUENCE [LARGE SCALE GENOMIC DNA]</scope>
    <source>
        <strain evidence="2">DSM 44830</strain>
    </source>
</reference>
<sequence>MSGTERPIGYWLKHLHNLIDQRFDATAAERVGETRRLLMRGLTPEEYAETVRILAVMAGHLEAASEVRAPSSRPG</sequence>
<name>A0A1C4UDA5_9ACTN</name>
<protein>
    <submittedName>
        <fullName evidence="1">Uncharacterized protein</fullName>
    </submittedName>
</protein>
<dbReference type="OrthoDB" id="3697068at2"/>
<accession>A0A1C4UDA5</accession>
<dbReference type="AlphaFoldDB" id="A0A1C4UDA5"/>
<dbReference type="RefSeq" id="WP_091601576.1">
    <property type="nucleotide sequence ID" value="NZ_FMCX01000001.1"/>
</dbReference>
<dbReference type="Proteomes" id="UP000199504">
    <property type="component" value="Unassembled WGS sequence"/>
</dbReference>
<evidence type="ECO:0000313" key="2">
    <source>
        <dbReference type="Proteomes" id="UP000199504"/>
    </source>
</evidence>
<organism evidence="1 2">
    <name type="scientific">Micromonospora mirobrigensis</name>
    <dbReference type="NCBI Taxonomy" id="262898"/>
    <lineage>
        <taxon>Bacteria</taxon>
        <taxon>Bacillati</taxon>
        <taxon>Actinomycetota</taxon>
        <taxon>Actinomycetes</taxon>
        <taxon>Micromonosporales</taxon>
        <taxon>Micromonosporaceae</taxon>
        <taxon>Micromonospora</taxon>
    </lineage>
</organism>
<dbReference type="EMBL" id="FMCX01000001">
    <property type="protein sequence ID" value="SCE69663.1"/>
    <property type="molecule type" value="Genomic_DNA"/>
</dbReference>
<dbReference type="STRING" id="262898.GA0070564_101397"/>